<dbReference type="AlphaFoldDB" id="A0A7D9LWT4"/>
<evidence type="ECO:0000313" key="2">
    <source>
        <dbReference type="Proteomes" id="UP001152795"/>
    </source>
</evidence>
<sequence>MYAPKRHSYSFIGYTVRNLLAAIDYNMHRERKVATTADGKERTRRQYSKRTKRWRPVKILEPKKYTYIPGLIKKVFEERALSSGGVNRVIGLSPDDPRNVAHNIAAVPAPTINSLIECHKSRFT</sequence>
<dbReference type="OrthoDB" id="5980500at2759"/>
<evidence type="ECO:0000313" key="1">
    <source>
        <dbReference type="EMBL" id="CAB4040405.1"/>
    </source>
</evidence>
<protein>
    <submittedName>
        <fullName evidence="1">Uncharacterized protein</fullName>
    </submittedName>
</protein>
<proteinExistence type="predicted"/>
<dbReference type="EMBL" id="CACRXK020026738">
    <property type="protein sequence ID" value="CAB4040405.1"/>
    <property type="molecule type" value="Genomic_DNA"/>
</dbReference>
<comment type="caution">
    <text evidence="1">The sequence shown here is derived from an EMBL/GenBank/DDBJ whole genome shotgun (WGS) entry which is preliminary data.</text>
</comment>
<dbReference type="Proteomes" id="UP001152795">
    <property type="component" value="Unassembled WGS sequence"/>
</dbReference>
<organism evidence="1 2">
    <name type="scientific">Paramuricea clavata</name>
    <name type="common">Red gorgonian</name>
    <name type="synonym">Violescent sea-whip</name>
    <dbReference type="NCBI Taxonomy" id="317549"/>
    <lineage>
        <taxon>Eukaryota</taxon>
        <taxon>Metazoa</taxon>
        <taxon>Cnidaria</taxon>
        <taxon>Anthozoa</taxon>
        <taxon>Octocorallia</taxon>
        <taxon>Malacalcyonacea</taxon>
        <taxon>Plexauridae</taxon>
        <taxon>Paramuricea</taxon>
    </lineage>
</organism>
<gene>
    <name evidence="1" type="ORF">PACLA_8A035460</name>
</gene>
<name>A0A7D9LWT4_PARCT</name>
<accession>A0A7D9LWT4</accession>
<reference evidence="1" key="1">
    <citation type="submission" date="2020-04" db="EMBL/GenBank/DDBJ databases">
        <authorList>
            <person name="Alioto T."/>
            <person name="Alioto T."/>
            <person name="Gomez Garrido J."/>
        </authorList>
    </citation>
    <scope>NUCLEOTIDE SEQUENCE</scope>
    <source>
        <strain evidence="1">A484AB</strain>
    </source>
</reference>
<keyword evidence="2" id="KW-1185">Reference proteome</keyword>